<keyword evidence="3" id="KW-0732">Signal</keyword>
<dbReference type="KEGG" id="psb:Psyr_2835"/>
<feature type="chain" id="PRO_5004247372" evidence="3">
    <location>
        <begin position="23"/>
        <end position="196"/>
    </location>
</feature>
<feature type="region of interest" description="Disordered" evidence="1">
    <location>
        <begin position="69"/>
        <end position="91"/>
    </location>
</feature>
<accession>Q4ZSJ9</accession>
<dbReference type="STRING" id="205918.Psyr_2835"/>
<dbReference type="AlphaFoldDB" id="Q4ZSJ9"/>
<dbReference type="OrthoDB" id="6902794at2"/>
<name>Q4ZSJ9_PSEU2</name>
<dbReference type="HOGENOM" id="CLU_1389205_0_0_6"/>
<evidence type="ECO:0000313" key="4">
    <source>
        <dbReference type="EMBL" id="AAY37873.1"/>
    </source>
</evidence>
<organism evidence="4 5">
    <name type="scientific">Pseudomonas syringae pv. syringae (strain B728a)</name>
    <dbReference type="NCBI Taxonomy" id="205918"/>
    <lineage>
        <taxon>Bacteria</taxon>
        <taxon>Pseudomonadati</taxon>
        <taxon>Pseudomonadota</taxon>
        <taxon>Gammaproteobacteria</taxon>
        <taxon>Pseudomonadales</taxon>
        <taxon>Pseudomonadaceae</taxon>
        <taxon>Pseudomonas</taxon>
        <taxon>Pseudomonas syringae</taxon>
    </lineage>
</organism>
<dbReference type="PATRIC" id="fig|205918.7.peg.2887"/>
<evidence type="ECO:0000313" key="5">
    <source>
        <dbReference type="Proteomes" id="UP000000426"/>
    </source>
</evidence>
<sequence length="196" mass="20847">MPCAPAVPSALLTITVSTPSMATAIVVDRHKCPLFHNQNDRTGRCQASLTAGFGHPCLASGQCGQGASYASDNQPIRQSDNQPISQSANQPASCNLEGLRQRCPLSTAEFYDKVGRKNPAALPRFTVVPNGNNEFGIVERSTGNVRGVHRGHSATCKAADQLEAQPVRQRSFATHMLRWTAAIATGLALFALYGAS</sequence>
<feature type="signal peptide" evidence="3">
    <location>
        <begin position="1"/>
        <end position="22"/>
    </location>
</feature>
<protein>
    <submittedName>
        <fullName evidence="4">Uncharacterized protein</fullName>
    </submittedName>
</protein>
<proteinExistence type="predicted"/>
<keyword evidence="2" id="KW-0812">Transmembrane</keyword>
<dbReference type="EMBL" id="CP000075">
    <property type="protein sequence ID" value="AAY37873.1"/>
    <property type="molecule type" value="Genomic_DNA"/>
</dbReference>
<keyword evidence="2" id="KW-1133">Transmembrane helix</keyword>
<dbReference type="Proteomes" id="UP000000426">
    <property type="component" value="Chromosome"/>
</dbReference>
<feature type="transmembrane region" description="Helical" evidence="2">
    <location>
        <begin position="176"/>
        <end position="195"/>
    </location>
</feature>
<keyword evidence="2" id="KW-0472">Membrane</keyword>
<gene>
    <name evidence="4" type="ordered locus">Psyr_2835</name>
</gene>
<evidence type="ECO:0000256" key="1">
    <source>
        <dbReference type="SAM" id="MobiDB-lite"/>
    </source>
</evidence>
<evidence type="ECO:0000256" key="3">
    <source>
        <dbReference type="SAM" id="SignalP"/>
    </source>
</evidence>
<evidence type="ECO:0000256" key="2">
    <source>
        <dbReference type="SAM" id="Phobius"/>
    </source>
</evidence>
<reference evidence="4 5" key="1">
    <citation type="journal article" date="2005" name="Proc. Natl. Acad. Sci. U.S.A.">
        <title>Comparison of the complete genome sequences of Pseudomonas syringae pv. syringae B728a and pv. tomato DC3000.</title>
        <authorList>
            <person name="Feil H."/>
            <person name="Feil W.S."/>
            <person name="Chain P."/>
            <person name="Larimer F."/>
            <person name="Dibartolo G."/>
            <person name="Copeland A."/>
            <person name="Lykidis A."/>
            <person name="Trong S."/>
            <person name="Nolan M."/>
            <person name="Goltsman E."/>
            <person name="Thiel J."/>
            <person name="Malfatti S."/>
            <person name="Loper J.E."/>
            <person name="Lapidus A."/>
            <person name="Detter J.C."/>
            <person name="Land M."/>
            <person name="Richardson P.M."/>
            <person name="Kyrpides N.C."/>
            <person name="Ivanova N."/>
            <person name="Lindow S.E."/>
        </authorList>
    </citation>
    <scope>NUCLEOTIDE SEQUENCE [LARGE SCALE GENOMIC DNA]</scope>
    <source>
        <strain evidence="4 5">B728a</strain>
    </source>
</reference>